<evidence type="ECO:0000259" key="3">
    <source>
        <dbReference type="Pfam" id="PF05036"/>
    </source>
</evidence>
<keyword evidence="5" id="KW-1185">Reference proteome</keyword>
<sequence length="270" mass="27537">MAELGAQTPVTAEELKQSRRQLVIKGGLAAAAAVTLVVALAMYENAEAPREAEPAPTAHITAPLAASDQQSQSLEEAARQALKTSDEAAQLQSVVLAEQQVVAQTASAPVPETSADPTVPVLGVPASMPKAASSSAAASGKQQASGRLVLEQQAPVRSARATPAASSLAAQPAAPAPRPQAAPAPTPTPARPASGAVASAVNNFLVQLGVFANQNNAEELRKKLTAAGIPSQLETRVQVGPFKTREEAMLAQEKIKALGLDAGMLVPARH</sequence>
<dbReference type="InterPro" id="IPR036680">
    <property type="entry name" value="SPOR-like_sf"/>
</dbReference>
<dbReference type="SUPFAM" id="SSF110997">
    <property type="entry name" value="Sporulation related repeat"/>
    <property type="match status" value="1"/>
</dbReference>
<feature type="region of interest" description="Disordered" evidence="1">
    <location>
        <begin position="48"/>
        <end position="80"/>
    </location>
</feature>
<protein>
    <submittedName>
        <fullName evidence="4">SPOR domain-containing protein</fullName>
    </submittedName>
</protein>
<feature type="compositionally biased region" description="Low complexity" evidence="1">
    <location>
        <begin position="154"/>
        <end position="173"/>
    </location>
</feature>
<feature type="domain" description="SPOR" evidence="3">
    <location>
        <begin position="202"/>
        <end position="262"/>
    </location>
</feature>
<feature type="compositionally biased region" description="Pro residues" evidence="1">
    <location>
        <begin position="174"/>
        <end position="190"/>
    </location>
</feature>
<gene>
    <name evidence="4" type="ORF">ABDB84_15370</name>
</gene>
<evidence type="ECO:0000313" key="4">
    <source>
        <dbReference type="EMBL" id="MEN3069861.1"/>
    </source>
</evidence>
<keyword evidence="2" id="KW-0812">Transmembrane</keyword>
<comment type="caution">
    <text evidence="4">The sequence shown here is derived from an EMBL/GenBank/DDBJ whole genome shotgun (WGS) entry which is preliminary data.</text>
</comment>
<keyword evidence="2" id="KW-0472">Membrane</keyword>
<dbReference type="InterPro" id="IPR007730">
    <property type="entry name" value="SPOR-like_dom"/>
</dbReference>
<accession>A0ABU9Z1B1</accession>
<dbReference type="Gene3D" id="3.30.70.1070">
    <property type="entry name" value="Sporulation related repeat"/>
    <property type="match status" value="1"/>
</dbReference>
<name>A0ABU9Z1B1_9RHOO</name>
<proteinExistence type="predicted"/>
<keyword evidence="2" id="KW-1133">Transmembrane helix</keyword>
<evidence type="ECO:0000313" key="5">
    <source>
        <dbReference type="Proteomes" id="UP001410394"/>
    </source>
</evidence>
<organism evidence="4 5">
    <name type="scientific">Uliginosibacterium sediminicola</name>
    <dbReference type="NCBI Taxonomy" id="2024550"/>
    <lineage>
        <taxon>Bacteria</taxon>
        <taxon>Pseudomonadati</taxon>
        <taxon>Pseudomonadota</taxon>
        <taxon>Betaproteobacteria</taxon>
        <taxon>Rhodocyclales</taxon>
        <taxon>Zoogloeaceae</taxon>
        <taxon>Uliginosibacterium</taxon>
    </lineage>
</organism>
<dbReference type="EMBL" id="JBDIVE010000009">
    <property type="protein sequence ID" value="MEN3069861.1"/>
    <property type="molecule type" value="Genomic_DNA"/>
</dbReference>
<dbReference type="Proteomes" id="UP001410394">
    <property type="component" value="Unassembled WGS sequence"/>
</dbReference>
<evidence type="ECO:0000256" key="1">
    <source>
        <dbReference type="SAM" id="MobiDB-lite"/>
    </source>
</evidence>
<feature type="transmembrane region" description="Helical" evidence="2">
    <location>
        <begin position="22"/>
        <end position="43"/>
    </location>
</feature>
<reference evidence="4 5" key="1">
    <citation type="journal article" date="2018" name="Int. J. Syst. Evol. Microbiol.">
        <title>Uliginosibacterium sediminicola sp. nov., isolated from freshwater sediment.</title>
        <authorList>
            <person name="Hwang W.M."/>
            <person name="Kim S.M."/>
            <person name="Kang K."/>
            <person name="Ahn T.Y."/>
        </authorList>
    </citation>
    <scope>NUCLEOTIDE SEQUENCE [LARGE SCALE GENOMIC DNA]</scope>
    <source>
        <strain evidence="4 5">M1-21</strain>
    </source>
</reference>
<dbReference type="Pfam" id="PF05036">
    <property type="entry name" value="SPOR"/>
    <property type="match status" value="1"/>
</dbReference>
<dbReference type="RefSeq" id="WP_345920635.1">
    <property type="nucleotide sequence ID" value="NZ_JBDIVE010000009.1"/>
</dbReference>
<evidence type="ECO:0000256" key="2">
    <source>
        <dbReference type="SAM" id="Phobius"/>
    </source>
</evidence>
<feature type="region of interest" description="Disordered" evidence="1">
    <location>
        <begin position="153"/>
        <end position="195"/>
    </location>
</feature>